<evidence type="ECO:0000256" key="7">
    <source>
        <dbReference type="ARBA" id="ARBA00022827"/>
    </source>
</evidence>
<comment type="catalytic activity">
    <reaction evidence="10">
        <text>L-threonyl-[protein] + FAD = FMN-L-threonyl-[protein] + AMP + H(+)</text>
        <dbReference type="Rhea" id="RHEA:36847"/>
        <dbReference type="Rhea" id="RHEA-COMP:11060"/>
        <dbReference type="Rhea" id="RHEA-COMP:11061"/>
        <dbReference type="ChEBI" id="CHEBI:15378"/>
        <dbReference type="ChEBI" id="CHEBI:30013"/>
        <dbReference type="ChEBI" id="CHEBI:57692"/>
        <dbReference type="ChEBI" id="CHEBI:74257"/>
        <dbReference type="ChEBI" id="CHEBI:456215"/>
        <dbReference type="EC" id="2.7.1.180"/>
    </reaction>
</comment>
<evidence type="ECO:0000256" key="10">
    <source>
        <dbReference type="ARBA" id="ARBA00048540"/>
    </source>
</evidence>
<dbReference type="PANTHER" id="PTHR30040:SF2">
    <property type="entry name" value="FAD:PROTEIN FMN TRANSFERASE"/>
    <property type="match status" value="1"/>
</dbReference>
<dbReference type="SUPFAM" id="SSF143631">
    <property type="entry name" value="ApbE-like"/>
    <property type="match status" value="1"/>
</dbReference>
<dbReference type="InterPro" id="IPR024932">
    <property type="entry name" value="ApbE"/>
</dbReference>
<comment type="cofactor">
    <cofactor evidence="1">
        <name>Mg(2+)</name>
        <dbReference type="ChEBI" id="CHEBI:18420"/>
    </cofactor>
</comment>
<dbReference type="Proteomes" id="UP000297403">
    <property type="component" value="Unassembled WGS sequence"/>
</dbReference>
<keyword evidence="7" id="KW-0274">FAD</keyword>
<evidence type="ECO:0000256" key="3">
    <source>
        <dbReference type="ARBA" id="ARBA00016337"/>
    </source>
</evidence>
<evidence type="ECO:0000313" key="12">
    <source>
        <dbReference type="Proteomes" id="UP000297403"/>
    </source>
</evidence>
<comment type="caution">
    <text evidence="11">The sequence shown here is derived from an EMBL/GenBank/DDBJ whole genome shotgun (WGS) entry which is preliminary data.</text>
</comment>
<gene>
    <name evidence="11" type="ORF">E3O49_12820</name>
</gene>
<keyword evidence="4" id="KW-0285">Flavoprotein</keyword>
<dbReference type="EC" id="2.7.1.180" evidence="2"/>
<dbReference type="GO" id="GO:0016740">
    <property type="term" value="F:transferase activity"/>
    <property type="evidence" value="ECO:0007669"/>
    <property type="project" value="UniProtKB-KW"/>
</dbReference>
<evidence type="ECO:0000256" key="2">
    <source>
        <dbReference type="ARBA" id="ARBA00011955"/>
    </source>
</evidence>
<keyword evidence="8" id="KW-0460">Magnesium</keyword>
<keyword evidence="12" id="KW-1185">Reference proteome</keyword>
<sequence>MGTVVSIRLGATAGDAAALDGGAQPRIPALETRATVEGVFRRWDEQFSLYRPDSELSRVNRGQVRLTQASDTLRVCYALALDWRDRTDGVFTPHRADGAIDLSGVVKSLAIQEAGDLLAARGAGDWSLNAGGDILVSGHQAPGQDWLAAIVDPADRQALLASVPLARPLRAVASSGSAERGEHIWTTVDGGVSPYRQVSVFGRDIVTADVLATTIIAGGEDALNRSTENFEIEVLAVLRDGSLLATPGLRAGPA</sequence>
<organism evidence="11 12">
    <name type="scientific">Cryobacterium shii</name>
    <dbReference type="NCBI Taxonomy" id="1259235"/>
    <lineage>
        <taxon>Bacteria</taxon>
        <taxon>Bacillati</taxon>
        <taxon>Actinomycetota</taxon>
        <taxon>Actinomycetes</taxon>
        <taxon>Micrococcales</taxon>
        <taxon>Microbacteriaceae</taxon>
        <taxon>Cryobacterium</taxon>
    </lineage>
</organism>
<name>A0AAQ2C4L2_9MICO</name>
<reference evidence="11 12" key="1">
    <citation type="submission" date="2019-03" db="EMBL/GenBank/DDBJ databases">
        <title>Genomics of glacier-inhabiting Cryobacterium strains.</title>
        <authorList>
            <person name="Liu Q."/>
            <person name="Xin Y.-H."/>
        </authorList>
    </citation>
    <scope>NUCLEOTIDE SEQUENCE [LARGE SCALE GENOMIC DNA]</scope>
    <source>
        <strain evidence="12">TMT1-22</strain>
    </source>
</reference>
<evidence type="ECO:0000256" key="6">
    <source>
        <dbReference type="ARBA" id="ARBA00022723"/>
    </source>
</evidence>
<keyword evidence="6" id="KW-0479">Metal-binding</keyword>
<evidence type="ECO:0000256" key="9">
    <source>
        <dbReference type="ARBA" id="ARBA00031306"/>
    </source>
</evidence>
<dbReference type="PANTHER" id="PTHR30040">
    <property type="entry name" value="THIAMINE BIOSYNTHESIS LIPOPROTEIN APBE"/>
    <property type="match status" value="1"/>
</dbReference>
<evidence type="ECO:0000313" key="11">
    <source>
        <dbReference type="EMBL" id="TFC43428.1"/>
    </source>
</evidence>
<dbReference type="EMBL" id="SOFY01000070">
    <property type="protein sequence ID" value="TFC43428.1"/>
    <property type="molecule type" value="Genomic_DNA"/>
</dbReference>
<dbReference type="AlphaFoldDB" id="A0AAQ2C4L2"/>
<dbReference type="InterPro" id="IPR003374">
    <property type="entry name" value="ApbE-like_sf"/>
</dbReference>
<evidence type="ECO:0000256" key="4">
    <source>
        <dbReference type="ARBA" id="ARBA00022630"/>
    </source>
</evidence>
<accession>A0AAQ2C4L2</accession>
<dbReference type="GO" id="GO:0046872">
    <property type="term" value="F:metal ion binding"/>
    <property type="evidence" value="ECO:0007669"/>
    <property type="project" value="UniProtKB-KW"/>
</dbReference>
<proteinExistence type="predicted"/>
<keyword evidence="5 11" id="KW-0808">Transferase</keyword>
<evidence type="ECO:0000256" key="8">
    <source>
        <dbReference type="ARBA" id="ARBA00022842"/>
    </source>
</evidence>
<protein>
    <recommendedName>
        <fullName evidence="3">FAD:protein FMN transferase</fullName>
        <ecNumber evidence="2">2.7.1.180</ecNumber>
    </recommendedName>
    <alternativeName>
        <fullName evidence="9">Flavin transferase</fullName>
    </alternativeName>
</protein>
<dbReference type="Pfam" id="PF02424">
    <property type="entry name" value="ApbE"/>
    <property type="match status" value="2"/>
</dbReference>
<evidence type="ECO:0000256" key="1">
    <source>
        <dbReference type="ARBA" id="ARBA00001946"/>
    </source>
</evidence>
<evidence type="ECO:0000256" key="5">
    <source>
        <dbReference type="ARBA" id="ARBA00022679"/>
    </source>
</evidence>
<dbReference type="Gene3D" id="3.10.520.10">
    <property type="entry name" value="ApbE-like domains"/>
    <property type="match status" value="2"/>
</dbReference>